<keyword evidence="10" id="KW-1185">Reference proteome</keyword>
<feature type="binding site" evidence="6">
    <location>
        <position position="278"/>
    </location>
    <ligand>
        <name>Mg(2+)</name>
        <dbReference type="ChEBI" id="CHEBI:18420"/>
        <label>1</label>
    </ligand>
</feature>
<feature type="binding site" evidence="6">
    <location>
        <position position="31"/>
    </location>
    <ligand>
        <name>Mg(2+)</name>
        <dbReference type="ChEBI" id="CHEBI:18420"/>
        <label>1</label>
    </ligand>
</feature>
<feature type="domain" description="Endonuclease/exonuclease/phosphatase" evidence="8">
    <location>
        <begin position="29"/>
        <end position="279"/>
    </location>
</feature>
<dbReference type="PANTHER" id="PTHR43250:SF2">
    <property type="entry name" value="EXODEOXYRIBONUCLEASE III"/>
    <property type="match status" value="1"/>
</dbReference>
<evidence type="ECO:0000256" key="7">
    <source>
        <dbReference type="PIRSR" id="PIRSR604808-3"/>
    </source>
</evidence>
<evidence type="ECO:0000256" key="2">
    <source>
        <dbReference type="ARBA" id="ARBA00022723"/>
    </source>
</evidence>
<dbReference type="SUPFAM" id="SSF56219">
    <property type="entry name" value="DNase I-like"/>
    <property type="match status" value="1"/>
</dbReference>
<evidence type="ECO:0000256" key="3">
    <source>
        <dbReference type="ARBA" id="ARBA00022801"/>
    </source>
</evidence>
<dbReference type="EMBL" id="FZOW01000037">
    <property type="protein sequence ID" value="SNT53152.1"/>
    <property type="molecule type" value="Genomic_DNA"/>
</dbReference>
<name>A0A239NF64_9NOCA</name>
<feature type="binding site" evidence="6">
    <location>
        <position position="175"/>
    </location>
    <ligand>
        <name>Mg(2+)</name>
        <dbReference type="ChEBI" id="CHEBI:18420"/>
        <label>1</label>
    </ligand>
</feature>
<feature type="site" description="Transition state stabilizer" evidence="7">
    <location>
        <position position="177"/>
    </location>
</feature>
<evidence type="ECO:0000256" key="1">
    <source>
        <dbReference type="ARBA" id="ARBA00007092"/>
    </source>
</evidence>
<feature type="active site" description="Proton acceptor" evidence="5">
    <location>
        <position position="279"/>
    </location>
</feature>
<dbReference type="Proteomes" id="UP000198327">
    <property type="component" value="Unassembled WGS sequence"/>
</dbReference>
<dbReference type="STRING" id="398843.A3K89_07520"/>
<dbReference type="AlphaFoldDB" id="A0A239NF64"/>
<dbReference type="GO" id="GO:0006281">
    <property type="term" value="P:DNA repair"/>
    <property type="evidence" value="ECO:0007669"/>
    <property type="project" value="InterPro"/>
</dbReference>
<comment type="similarity">
    <text evidence="1">Belongs to the DNA repair enzymes AP/ExoA family.</text>
</comment>
<dbReference type="GO" id="GO:0008311">
    <property type="term" value="F:double-stranded DNA 3'-5' DNA exonuclease activity"/>
    <property type="evidence" value="ECO:0007669"/>
    <property type="project" value="InterPro"/>
</dbReference>
<dbReference type="CDD" id="cd10281">
    <property type="entry name" value="Nape_like_AP-endo"/>
    <property type="match status" value="1"/>
</dbReference>
<feature type="active site" description="Proton donor/acceptor" evidence="5">
    <location>
        <position position="175"/>
    </location>
</feature>
<evidence type="ECO:0000259" key="8">
    <source>
        <dbReference type="Pfam" id="PF03372"/>
    </source>
</evidence>
<evidence type="ECO:0000256" key="4">
    <source>
        <dbReference type="ARBA" id="ARBA00022842"/>
    </source>
</evidence>
<dbReference type="Gene3D" id="3.60.10.10">
    <property type="entry name" value="Endonuclease/exonuclease/phosphatase"/>
    <property type="match status" value="1"/>
</dbReference>
<gene>
    <name evidence="9" type="ORF">SAMN05421642_13721</name>
</gene>
<feature type="site" description="Interaction with DNA substrate" evidence="7">
    <location>
        <position position="279"/>
    </location>
</feature>
<dbReference type="NCBIfam" id="TIGR00195">
    <property type="entry name" value="exoDNase_III"/>
    <property type="match status" value="1"/>
</dbReference>
<keyword evidence="6" id="KW-0464">Manganese</keyword>
<evidence type="ECO:0000313" key="10">
    <source>
        <dbReference type="Proteomes" id="UP000198327"/>
    </source>
</evidence>
<comment type="cofactor">
    <cofactor evidence="6">
        <name>Mg(2+)</name>
        <dbReference type="ChEBI" id="CHEBI:18420"/>
    </cofactor>
    <cofactor evidence="6">
        <name>Mn(2+)</name>
        <dbReference type="ChEBI" id="CHEBI:29035"/>
    </cofactor>
    <text evidence="6">Probably binds two magnesium or manganese ions per subunit.</text>
</comment>
<keyword evidence="3" id="KW-0378">Hydrolase</keyword>
<accession>A0A239NF64</accession>
<feature type="active site" evidence="5">
    <location>
        <position position="134"/>
    </location>
</feature>
<dbReference type="InterPro" id="IPR036691">
    <property type="entry name" value="Endo/exonu/phosph_ase_sf"/>
</dbReference>
<evidence type="ECO:0000256" key="6">
    <source>
        <dbReference type="PIRSR" id="PIRSR604808-2"/>
    </source>
</evidence>
<dbReference type="InterPro" id="IPR005135">
    <property type="entry name" value="Endo/exonuclease/phosphatase"/>
</dbReference>
<feature type="site" description="Important for catalytic activity" evidence="7">
    <location>
        <position position="249"/>
    </location>
</feature>
<proteinExistence type="inferred from homology"/>
<feature type="binding site" evidence="6">
    <location>
        <position position="59"/>
    </location>
    <ligand>
        <name>Mg(2+)</name>
        <dbReference type="ChEBI" id="CHEBI:18420"/>
        <label>1</label>
    </ligand>
</feature>
<feature type="binding site" evidence="6">
    <location>
        <position position="177"/>
    </location>
    <ligand>
        <name>Mg(2+)</name>
        <dbReference type="ChEBI" id="CHEBI:18420"/>
        <label>1</label>
    </ligand>
</feature>
<evidence type="ECO:0000256" key="5">
    <source>
        <dbReference type="PIRSR" id="PIRSR604808-1"/>
    </source>
</evidence>
<dbReference type="InterPro" id="IPR004808">
    <property type="entry name" value="AP_endonuc_1"/>
</dbReference>
<dbReference type="GO" id="GO:0046872">
    <property type="term" value="F:metal ion binding"/>
    <property type="evidence" value="ECO:0007669"/>
    <property type="project" value="UniProtKB-KW"/>
</dbReference>
<reference evidence="10" key="1">
    <citation type="submission" date="2017-06" db="EMBL/GenBank/DDBJ databases">
        <authorList>
            <person name="Varghese N."/>
            <person name="Submissions S."/>
        </authorList>
    </citation>
    <scope>NUCLEOTIDE SEQUENCE [LARGE SCALE GENOMIC DNA]</scope>
    <source>
        <strain evidence="10">JCM 23211</strain>
    </source>
</reference>
<dbReference type="NCBIfam" id="TIGR00633">
    <property type="entry name" value="xth"/>
    <property type="match status" value="1"/>
</dbReference>
<keyword evidence="2 6" id="KW-0479">Metal-binding</keyword>
<feature type="binding site" evidence="6">
    <location>
        <position position="279"/>
    </location>
    <ligand>
        <name>Mg(2+)</name>
        <dbReference type="ChEBI" id="CHEBI:18420"/>
        <label>1</label>
    </ligand>
</feature>
<dbReference type="InterPro" id="IPR037493">
    <property type="entry name" value="ExoIII-like"/>
</dbReference>
<evidence type="ECO:0000313" key="9">
    <source>
        <dbReference type="EMBL" id="SNT53152.1"/>
    </source>
</evidence>
<dbReference type="Pfam" id="PF03372">
    <property type="entry name" value="Exo_endo_phos"/>
    <property type="match status" value="1"/>
</dbReference>
<sequence>MRNLGVGGRDSGLSVVSATVLGVPITVSTVNVNGVRAAARKGMLPWLETTDADVICLQETRANDGELTKALAPALDSGWHLASAEPSAKGRNGVAILSRIAPDAVRVGFGVDEFADSGRYIEADFGDVTVASLYLPSGEVGTERQDEKERFMAAFAKFLAVAAASPDRDVVVCGDWNIAHTENDLKAWKTNRKNSGFLPEEREWVSALLADDAPWTDVVRELHPGVEGPYSWWSYRGKAFDNDAGWRIDYQLATQSLAERAKEAVTERAEAYDQRWSDHAPVTVRYR</sequence>
<dbReference type="PROSITE" id="PS51435">
    <property type="entry name" value="AP_NUCLEASE_F1_4"/>
    <property type="match status" value="1"/>
</dbReference>
<keyword evidence="4 6" id="KW-0460">Magnesium</keyword>
<protein>
    <submittedName>
        <fullName evidence="9">Exodeoxyribonuclease-3</fullName>
    </submittedName>
</protein>
<dbReference type="PANTHER" id="PTHR43250">
    <property type="entry name" value="EXODEOXYRIBONUCLEASE III"/>
    <property type="match status" value="1"/>
</dbReference>
<organism evidence="9 10">
    <name type="scientific">Rhodococcoides kyotonense</name>
    <dbReference type="NCBI Taxonomy" id="398843"/>
    <lineage>
        <taxon>Bacteria</taxon>
        <taxon>Bacillati</taxon>
        <taxon>Actinomycetota</taxon>
        <taxon>Actinomycetes</taxon>
        <taxon>Mycobacteriales</taxon>
        <taxon>Nocardiaceae</taxon>
        <taxon>Rhodococcoides</taxon>
    </lineage>
</organism>